<dbReference type="Pfam" id="PF14734">
    <property type="entry name" value="DUF4469"/>
    <property type="match status" value="1"/>
</dbReference>
<accession>A0A644V2R3</accession>
<dbReference type="InterPro" id="IPR049893">
    <property type="entry name" value="Bvu_2165-like_IHF-HU-DNA_bdg"/>
</dbReference>
<proteinExistence type="predicted"/>
<dbReference type="GO" id="GO:0003677">
    <property type="term" value="F:DNA binding"/>
    <property type="evidence" value="ECO:0007669"/>
    <property type="project" value="InterPro"/>
</dbReference>
<evidence type="ECO:0000259" key="3">
    <source>
        <dbReference type="Pfam" id="PF14848"/>
    </source>
</evidence>
<feature type="compositionally biased region" description="Basic and acidic residues" evidence="1">
    <location>
        <begin position="210"/>
        <end position="221"/>
    </location>
</feature>
<comment type="caution">
    <text evidence="4">The sequence shown here is derived from an EMBL/GenBank/DDBJ whole genome shotgun (WGS) entry which is preliminary data.</text>
</comment>
<feature type="region of interest" description="Disordered" evidence="1">
    <location>
        <begin position="186"/>
        <end position="221"/>
    </location>
</feature>
<dbReference type="Pfam" id="PF14848">
    <property type="entry name" value="HU-DNA_bdg"/>
    <property type="match status" value="1"/>
</dbReference>
<protein>
    <submittedName>
        <fullName evidence="4">Uncharacterized protein</fullName>
    </submittedName>
</protein>
<reference evidence="4" key="1">
    <citation type="submission" date="2019-08" db="EMBL/GenBank/DDBJ databases">
        <authorList>
            <person name="Kucharzyk K."/>
            <person name="Murdoch R.W."/>
            <person name="Higgins S."/>
            <person name="Loffler F."/>
        </authorList>
    </citation>
    <scope>NUCLEOTIDE SEQUENCE</scope>
</reference>
<dbReference type="InterPro" id="IPR027824">
    <property type="entry name" value="DUF4469"/>
</dbReference>
<gene>
    <name evidence="4" type="ORF">SDC9_31293</name>
</gene>
<evidence type="ECO:0000313" key="4">
    <source>
        <dbReference type="EMBL" id="MPL85325.1"/>
    </source>
</evidence>
<feature type="domain" description="Bvu-2165-like IHF-HU-like DNA-binding" evidence="3">
    <location>
        <begin position="3"/>
        <end position="96"/>
    </location>
</feature>
<name>A0A644V2R3_9ZZZZ</name>
<dbReference type="AlphaFoldDB" id="A0A644V2R3"/>
<evidence type="ECO:0000256" key="1">
    <source>
        <dbReference type="SAM" id="MobiDB-lite"/>
    </source>
</evidence>
<organism evidence="4">
    <name type="scientific">bioreactor metagenome</name>
    <dbReference type="NCBI Taxonomy" id="1076179"/>
    <lineage>
        <taxon>unclassified sequences</taxon>
        <taxon>metagenomes</taxon>
        <taxon>ecological metagenomes</taxon>
    </lineage>
</organism>
<feature type="domain" description="DUF4469" evidence="2">
    <location>
        <begin position="104"/>
        <end position="187"/>
    </location>
</feature>
<dbReference type="Gene3D" id="2.70.50.70">
    <property type="match status" value="1"/>
</dbReference>
<dbReference type="Gene3D" id="4.10.520.10">
    <property type="entry name" value="IHF-like DNA-binding proteins"/>
    <property type="match status" value="1"/>
</dbReference>
<dbReference type="InterPro" id="IPR010992">
    <property type="entry name" value="IHF-like_DNA-bd_dom_sf"/>
</dbReference>
<dbReference type="EMBL" id="VSSQ01000204">
    <property type="protein sequence ID" value="MPL85325.1"/>
    <property type="molecule type" value="Genomic_DNA"/>
</dbReference>
<evidence type="ECO:0000259" key="2">
    <source>
        <dbReference type="Pfam" id="PF14734"/>
    </source>
</evidence>
<feature type="compositionally biased region" description="Basic residues" evidence="1">
    <location>
        <begin position="191"/>
        <end position="209"/>
    </location>
</feature>
<sequence length="221" mass="24544">MASKTLDDLVAKMVAEGTGLTRPQALAYFEKITQLVIEFLEDGCAVNTPLFRVRPTIKGVFGNYQDIFNPAQHRLSYTMCGGTRMKPVLKNVELVKLKSKLPFIESFFDGMSRQSNTVITPGGNAEIKGDSLLFNIDDPGQGVFFCPETNPKTEIRALAFLKNGIKETSFMIPPLEAGNYILKVKTGSARPARHPTGKRGNPKISRKQHDKRESLLRKSAR</sequence>